<comment type="caution">
    <text evidence="5">The sequence shown here is derived from an EMBL/GenBank/DDBJ whole genome shotgun (WGS) entry which is preliminary data.</text>
</comment>
<dbReference type="FunFam" id="3.40.50.720:FF:000084">
    <property type="entry name" value="Short-chain dehydrogenase reductase"/>
    <property type="match status" value="1"/>
</dbReference>
<protein>
    <submittedName>
        <fullName evidence="5">Short-chain dehydrogenase</fullName>
    </submittedName>
</protein>
<dbReference type="PANTHER" id="PTHR43391:SF14">
    <property type="entry name" value="DEHYDROGENASE_REDUCTASE SDR FAMILY PROTEIN 7-LIKE"/>
    <property type="match status" value="1"/>
</dbReference>
<keyword evidence="3" id="KW-0560">Oxidoreductase</keyword>
<dbReference type="InterPro" id="IPR036291">
    <property type="entry name" value="NAD(P)-bd_dom_sf"/>
</dbReference>
<dbReference type="PROSITE" id="PS00061">
    <property type="entry name" value="ADH_SHORT"/>
    <property type="match status" value="1"/>
</dbReference>
<dbReference type="AlphaFoldDB" id="A0A2A5WLS6"/>
<dbReference type="CDD" id="cd05233">
    <property type="entry name" value="SDR_c"/>
    <property type="match status" value="1"/>
</dbReference>
<evidence type="ECO:0000313" key="6">
    <source>
        <dbReference type="Proteomes" id="UP000219327"/>
    </source>
</evidence>
<evidence type="ECO:0000256" key="3">
    <source>
        <dbReference type="ARBA" id="ARBA00023002"/>
    </source>
</evidence>
<dbReference type="PANTHER" id="PTHR43391">
    <property type="entry name" value="RETINOL DEHYDROGENASE-RELATED"/>
    <property type="match status" value="1"/>
</dbReference>
<dbReference type="InterPro" id="IPR002347">
    <property type="entry name" value="SDR_fam"/>
</dbReference>
<dbReference type="SUPFAM" id="SSF51735">
    <property type="entry name" value="NAD(P)-binding Rossmann-fold domains"/>
    <property type="match status" value="1"/>
</dbReference>
<name>A0A2A5WLS6_9GAMM</name>
<reference evidence="5 6" key="1">
    <citation type="submission" date="2017-08" db="EMBL/GenBank/DDBJ databases">
        <title>Fine stratification of microbial communities through a metagenomic profile of the photic zone.</title>
        <authorList>
            <person name="Haro-Moreno J.M."/>
            <person name="Lopez-Perez M."/>
            <person name="De La Torre J."/>
            <person name="Picazo A."/>
            <person name="Camacho A."/>
            <person name="Rodriguez-Valera F."/>
        </authorList>
    </citation>
    <scope>NUCLEOTIDE SEQUENCE [LARGE SCALE GENOMIC DNA]</scope>
    <source>
        <strain evidence="5">MED-G24</strain>
    </source>
</reference>
<comment type="similarity">
    <text evidence="1 4">Belongs to the short-chain dehydrogenases/reductases (SDR) family.</text>
</comment>
<evidence type="ECO:0000256" key="2">
    <source>
        <dbReference type="ARBA" id="ARBA00022857"/>
    </source>
</evidence>
<dbReference type="EMBL" id="NTKD01000049">
    <property type="protein sequence ID" value="PDH37392.1"/>
    <property type="molecule type" value="Genomic_DNA"/>
</dbReference>
<proteinExistence type="inferred from homology"/>
<evidence type="ECO:0000313" key="5">
    <source>
        <dbReference type="EMBL" id="PDH37392.1"/>
    </source>
</evidence>
<evidence type="ECO:0000256" key="4">
    <source>
        <dbReference type="RuleBase" id="RU000363"/>
    </source>
</evidence>
<dbReference type="PRINTS" id="PR00081">
    <property type="entry name" value="GDHRDH"/>
</dbReference>
<evidence type="ECO:0000256" key="1">
    <source>
        <dbReference type="ARBA" id="ARBA00006484"/>
    </source>
</evidence>
<dbReference type="GO" id="GO:0016491">
    <property type="term" value="F:oxidoreductase activity"/>
    <property type="evidence" value="ECO:0007669"/>
    <property type="project" value="UniProtKB-KW"/>
</dbReference>
<sequence>MQDFEGKTAFITGGSTGIGFGMATVFARAGMNVVITDIRDEELAKAEGELKSITDNVLTLNVNSADVSAVEKAAADVADRFGPLHVLCNNAGVPGGAKVLETPNERWRNVHEVNFWGPLNGIKTFLPRMLEHGEDAHIVNTSSFSGIHGHGNQSCYGTSKFAVVGLSEFLRNDLAGTNVGVSVLCPHVVDTPIIAGLKSRVNDDLRKIIDDMAVDPETVGAQVMSAMRNGELYIFCDGTHTREMLETRCADMITAMDRQFPKP</sequence>
<dbReference type="Pfam" id="PF00106">
    <property type="entry name" value="adh_short"/>
    <property type="match status" value="1"/>
</dbReference>
<dbReference type="PRINTS" id="PR00080">
    <property type="entry name" value="SDRFAMILY"/>
</dbReference>
<keyword evidence="2" id="KW-0521">NADP</keyword>
<dbReference type="InterPro" id="IPR020904">
    <property type="entry name" value="Sc_DH/Rdtase_CS"/>
</dbReference>
<gene>
    <name evidence="5" type="ORF">CNE99_08260</name>
</gene>
<dbReference type="Proteomes" id="UP000219327">
    <property type="component" value="Unassembled WGS sequence"/>
</dbReference>
<accession>A0A2A5WLS6</accession>
<organism evidence="5 6">
    <name type="scientific">OM182 bacterium MED-G24</name>
    <dbReference type="NCBI Taxonomy" id="1986255"/>
    <lineage>
        <taxon>Bacteria</taxon>
        <taxon>Pseudomonadati</taxon>
        <taxon>Pseudomonadota</taxon>
        <taxon>Gammaproteobacteria</taxon>
        <taxon>OMG group</taxon>
        <taxon>OM182 clade</taxon>
    </lineage>
</organism>
<dbReference type="Gene3D" id="3.40.50.720">
    <property type="entry name" value="NAD(P)-binding Rossmann-like Domain"/>
    <property type="match status" value="1"/>
</dbReference>